<comment type="caution">
    <text evidence="1">The sequence shown here is derived from an EMBL/GenBank/DDBJ whole genome shotgun (WGS) entry which is preliminary data.</text>
</comment>
<name>A0A350P851_9ALTE</name>
<reference evidence="1 2" key="1">
    <citation type="journal article" date="2018" name="Nat. Biotechnol.">
        <title>A standardized bacterial taxonomy based on genome phylogeny substantially revises the tree of life.</title>
        <authorList>
            <person name="Parks D.H."/>
            <person name="Chuvochina M."/>
            <person name="Waite D.W."/>
            <person name="Rinke C."/>
            <person name="Skarshewski A."/>
            <person name="Chaumeil P.A."/>
            <person name="Hugenholtz P."/>
        </authorList>
    </citation>
    <scope>NUCLEOTIDE SEQUENCE [LARGE SCALE GENOMIC DNA]</scope>
    <source>
        <strain evidence="1">UBA11978</strain>
    </source>
</reference>
<proteinExistence type="predicted"/>
<evidence type="ECO:0000313" key="2">
    <source>
        <dbReference type="Proteomes" id="UP000263517"/>
    </source>
</evidence>
<sequence length="128" mass="12928">MSALSDYAENELLDHLLGTGAFTMPTAVYVGLSTGSFNDDNSGTELSGNNYTRKAITFGAASSGTASNNAAVEFNAATGSWGTVSHFGIFDAASSGNLLIHGALTASKVIATGDILKIAVSDMSITAA</sequence>
<dbReference type="Proteomes" id="UP000263517">
    <property type="component" value="Unassembled WGS sequence"/>
</dbReference>
<evidence type="ECO:0000313" key="1">
    <source>
        <dbReference type="EMBL" id="HAW77468.1"/>
    </source>
</evidence>
<organism evidence="1 2">
    <name type="scientific">Alteromonas australica</name>
    <dbReference type="NCBI Taxonomy" id="589873"/>
    <lineage>
        <taxon>Bacteria</taxon>
        <taxon>Pseudomonadati</taxon>
        <taxon>Pseudomonadota</taxon>
        <taxon>Gammaproteobacteria</taxon>
        <taxon>Alteromonadales</taxon>
        <taxon>Alteromonadaceae</taxon>
        <taxon>Alteromonas/Salinimonas group</taxon>
        <taxon>Alteromonas</taxon>
    </lineage>
</organism>
<dbReference type="Pfam" id="PF23140">
    <property type="entry name" value="Gp80"/>
    <property type="match status" value="1"/>
</dbReference>
<gene>
    <name evidence="1" type="ORF">DCW74_17250</name>
</gene>
<dbReference type="InterPro" id="IPR056908">
    <property type="entry name" value="Gp80-like"/>
</dbReference>
<dbReference type="AlphaFoldDB" id="A0A350P851"/>
<accession>A0A350P851</accession>
<protein>
    <submittedName>
        <fullName evidence="1">Uncharacterized protein</fullName>
    </submittedName>
</protein>
<dbReference type="EMBL" id="DNAN01000605">
    <property type="protein sequence ID" value="HAW77468.1"/>
    <property type="molecule type" value="Genomic_DNA"/>
</dbReference>